<dbReference type="GO" id="GO:0004497">
    <property type="term" value="F:monooxygenase activity"/>
    <property type="evidence" value="ECO:0007669"/>
    <property type="project" value="TreeGrafter"/>
</dbReference>
<dbReference type="AlphaFoldDB" id="A0A067NJD7"/>
<evidence type="ECO:0000313" key="3">
    <source>
        <dbReference type="Proteomes" id="UP000027073"/>
    </source>
</evidence>
<dbReference type="SUPFAM" id="SSF54427">
    <property type="entry name" value="NTF2-like"/>
    <property type="match status" value="1"/>
</dbReference>
<dbReference type="HOGENOM" id="CLU_015676_1_0_1"/>
<evidence type="ECO:0000256" key="1">
    <source>
        <dbReference type="ARBA" id="ARBA00023002"/>
    </source>
</evidence>
<dbReference type="Gene3D" id="3.50.50.60">
    <property type="entry name" value="FAD/NAD(P)-binding domain"/>
    <property type="match status" value="2"/>
</dbReference>
<gene>
    <name evidence="2" type="ORF">PLEOSDRAFT_1113348</name>
</gene>
<accession>A0A067NJD7</accession>
<dbReference type="PRINTS" id="PR00469">
    <property type="entry name" value="PNDRDTASEII"/>
</dbReference>
<evidence type="ECO:0000313" key="2">
    <source>
        <dbReference type="EMBL" id="KDQ27115.1"/>
    </source>
</evidence>
<dbReference type="SUPFAM" id="SSF51905">
    <property type="entry name" value="FAD/NAD(P)-binding domain"/>
    <property type="match status" value="1"/>
</dbReference>
<dbReference type="InterPro" id="IPR050982">
    <property type="entry name" value="Auxin_biosynth/cation_transpt"/>
</dbReference>
<keyword evidence="1" id="KW-0560">Oxidoreductase</keyword>
<evidence type="ECO:0008006" key="4">
    <source>
        <dbReference type="Google" id="ProtNLM"/>
    </source>
</evidence>
<dbReference type="GO" id="GO:0050660">
    <property type="term" value="F:flavin adenine dinucleotide binding"/>
    <property type="evidence" value="ECO:0007669"/>
    <property type="project" value="TreeGrafter"/>
</dbReference>
<dbReference type="VEuPathDB" id="FungiDB:PLEOSDRAFT_1113348"/>
<organism evidence="2 3">
    <name type="scientific">Pleurotus ostreatus (strain PC15)</name>
    <name type="common">Oyster mushroom</name>
    <dbReference type="NCBI Taxonomy" id="1137138"/>
    <lineage>
        <taxon>Eukaryota</taxon>
        <taxon>Fungi</taxon>
        <taxon>Dikarya</taxon>
        <taxon>Basidiomycota</taxon>
        <taxon>Agaricomycotina</taxon>
        <taxon>Agaricomycetes</taxon>
        <taxon>Agaricomycetidae</taxon>
        <taxon>Agaricales</taxon>
        <taxon>Pleurotineae</taxon>
        <taxon>Pleurotaceae</taxon>
        <taxon>Pleurotus</taxon>
    </lineage>
</organism>
<reference evidence="3" key="1">
    <citation type="journal article" date="2014" name="Proc. Natl. Acad. Sci. U.S.A.">
        <title>Extensive sampling of basidiomycete genomes demonstrates inadequacy of the white-rot/brown-rot paradigm for wood decay fungi.</title>
        <authorList>
            <person name="Riley R."/>
            <person name="Salamov A.A."/>
            <person name="Brown D.W."/>
            <person name="Nagy L.G."/>
            <person name="Floudas D."/>
            <person name="Held B.W."/>
            <person name="Levasseur A."/>
            <person name="Lombard V."/>
            <person name="Morin E."/>
            <person name="Otillar R."/>
            <person name="Lindquist E.A."/>
            <person name="Sun H."/>
            <person name="LaButti K.M."/>
            <person name="Schmutz J."/>
            <person name="Jabbour D."/>
            <person name="Luo H."/>
            <person name="Baker S.E."/>
            <person name="Pisabarro A.G."/>
            <person name="Walton J.D."/>
            <person name="Blanchette R.A."/>
            <person name="Henrissat B."/>
            <person name="Martin F."/>
            <person name="Cullen D."/>
            <person name="Hibbett D.S."/>
            <person name="Grigoriev I.V."/>
        </authorList>
    </citation>
    <scope>NUCLEOTIDE SEQUENCE [LARGE SCALE GENOMIC DNA]</scope>
    <source>
        <strain evidence="3">PC15</strain>
    </source>
</reference>
<name>A0A067NJD7_PLEO1</name>
<dbReference type="EMBL" id="KL198009">
    <property type="protein sequence ID" value="KDQ27115.1"/>
    <property type="molecule type" value="Genomic_DNA"/>
</dbReference>
<protein>
    <recommendedName>
        <fullName evidence="4">FAD/NAD(P)-binding domain-containing protein</fullName>
    </recommendedName>
</protein>
<proteinExistence type="predicted"/>
<dbReference type="PANTHER" id="PTHR43539:SF68">
    <property type="entry name" value="FLAVIN-BINDING MONOOXYGENASE-LIKE PROTEIN (AFU_ORTHOLOGUE AFUA_4G09220)"/>
    <property type="match status" value="1"/>
</dbReference>
<dbReference type="Gene3D" id="3.10.450.50">
    <property type="match status" value="1"/>
</dbReference>
<dbReference type="Proteomes" id="UP000027073">
    <property type="component" value="Unassembled WGS sequence"/>
</dbReference>
<dbReference type="InterPro" id="IPR036188">
    <property type="entry name" value="FAD/NAD-bd_sf"/>
</dbReference>
<dbReference type="PANTHER" id="PTHR43539">
    <property type="entry name" value="FLAVIN-BINDING MONOOXYGENASE-LIKE PROTEIN (AFU_ORTHOLOGUE AFUA_4G09220)"/>
    <property type="match status" value="1"/>
</dbReference>
<dbReference type="Pfam" id="PF13738">
    <property type="entry name" value="Pyr_redox_3"/>
    <property type="match status" value="1"/>
</dbReference>
<dbReference type="InterPro" id="IPR032710">
    <property type="entry name" value="NTF2-like_dom_sf"/>
</dbReference>
<sequence length="576" mass="64632">MEIKQIASDWLNAFADRIYSGDVDGVASCFHLDGWLRDILIFTWDNRSLEGHDKIRSYLRGRLTKPGIQEIKLDERPHLEPYSGPVTPVHHGVGFAYTFSTTIAHCRGYVRLTQAPDTGKWNAISVQTEMEDLKGHEEEAYELGVFGGHTLTWDSVKQSRRENVERNPYVLILGGGQTGLIVAARFKQMNLPAIIIEKTARVGDVWRNRYPTLTLHTPRNQHHLLYQPFPTTWPRFTPKDKLADWMEQYAISQDLVVWTNSQALPQPIYEPDTKTWRVKVTRDGRIIELNPTHIVIATGTLGAPHIPTFDGRDSFKGTILHTVDFRGGEPYKDKKVVVVGAGNSAADICQDLVHHGAASVTMVQRSSTCVVSAESVHAVVDAKWPDGVPIDISDFKSESLPFGLLRKLLSRNEQKTRDDHNAMHEGLTKAGLRLNMGIDGAGFFSLLHERLGGYWMDIGCAQLIIDGKVKIKQGVEIARTSNDSVHFTDGSTLEADVIFFATGYENIRDTMRPLFGDETIDKTSPVYGKDEEGEFRASYRPSGHPGLWFATGDFIYSRFYSKRLALELKAIQLGII</sequence>
<dbReference type="InParanoid" id="A0A067NJD7"/>
<dbReference type="OrthoDB" id="74360at2759"/>